<proteinExistence type="predicted"/>
<protein>
    <recommendedName>
        <fullName evidence="1">OTU domain-containing protein</fullName>
    </recommendedName>
</protein>
<reference evidence="2" key="1">
    <citation type="journal article" date="2023" name="Plant J.">
        <title>Genome sequences and population genomics provide insights into the demographic history, inbreeding, and mutation load of two 'living fossil' tree species of Dipteronia.</title>
        <authorList>
            <person name="Feng Y."/>
            <person name="Comes H.P."/>
            <person name="Chen J."/>
            <person name="Zhu S."/>
            <person name="Lu R."/>
            <person name="Zhang X."/>
            <person name="Li P."/>
            <person name="Qiu J."/>
            <person name="Olsen K.M."/>
            <person name="Qiu Y."/>
        </authorList>
    </citation>
    <scope>NUCLEOTIDE SEQUENCE</scope>
    <source>
        <strain evidence="2">NBL</strain>
    </source>
</reference>
<dbReference type="PROSITE" id="PS50802">
    <property type="entry name" value="OTU"/>
    <property type="match status" value="1"/>
</dbReference>
<keyword evidence="3" id="KW-1185">Reference proteome</keyword>
<evidence type="ECO:0000313" key="3">
    <source>
        <dbReference type="Proteomes" id="UP001281410"/>
    </source>
</evidence>
<dbReference type="Gene3D" id="3.90.70.80">
    <property type="match status" value="1"/>
</dbReference>
<dbReference type="Pfam" id="PF10551">
    <property type="entry name" value="MULE"/>
    <property type="match status" value="1"/>
</dbReference>
<feature type="domain" description="OTU" evidence="1">
    <location>
        <begin position="481"/>
        <end position="616"/>
    </location>
</feature>
<dbReference type="PANTHER" id="PTHR31569:SF4">
    <property type="entry name" value="SWIM-TYPE DOMAIN-CONTAINING PROTEIN"/>
    <property type="match status" value="1"/>
</dbReference>
<dbReference type="InterPro" id="IPR003323">
    <property type="entry name" value="OTU_dom"/>
</dbReference>
<dbReference type="AlphaFoldDB" id="A0AAE0B3P4"/>
<comment type="caution">
    <text evidence="2">The sequence shown here is derived from an EMBL/GenBank/DDBJ whole genome shotgun (WGS) entry which is preliminary data.</text>
</comment>
<dbReference type="CDD" id="cd22744">
    <property type="entry name" value="OTU"/>
    <property type="match status" value="1"/>
</dbReference>
<evidence type="ECO:0000313" key="2">
    <source>
        <dbReference type="EMBL" id="KAK3229466.1"/>
    </source>
</evidence>
<dbReference type="InterPro" id="IPR018289">
    <property type="entry name" value="MULE_transposase_dom"/>
</dbReference>
<sequence>MSKLNAHNYIEWHRSHEDTDCITDLFWVHRSTIELLRAFPRVLIMDCTYKTNKYRYPLLEIVGVTSTNLTFCVGFALFQFEREDNYIWALEKLKTIMENKMLPSVIVTDRELALMNAIRKIFPTAINLLCRWHISKNILANCRKLFKTTKYWEDFICSWNALVSSCTKQQYMQYLCALESDFSGYQRALDYVKHAWLDKYKENFVAAWTNLVMHFGNVTSNRAETTHTKLKRQLGSSQGTFVTLWNKIHVLLELQHTEIKASFEKSKTTVQHKFSHFLFKELRGFISRHALDIILEESDRVDNVGLDPSACDCIVRHTHGCPCAHEIVEYKREGRPIPLFCVNSHWKKLDLVPSIDDGSMKLSCTIEIEMIMKRFEQMDDSGKLQLKKKLMELANPESTHLVEPIVKAKAWGRPSRKLDTSTRRDPSQFEYVLATLDNHSQSITSSHQPNPPRKRKVFQKQLLNSTTYTDSFPIKMRPYIYKVKDVASDGNCGFRAVAHLMNMGEENWVNVRRDLVIELQDYSDHYAKVFGYASRVHEVLHSLSYFESNPRQDHWMTMSETGHIIASKYNVVLVLLSKQLCLTFLPLRSVPLPQSLHKIITIGFVNGCHFIEVFMVPGSPMPPIAANWLEYHHPCARGWETPYTNNIDAFKDLVFDVMTRETIDLNG</sequence>
<gene>
    <name evidence="2" type="ORF">Dsin_001347</name>
</gene>
<name>A0AAE0B3P4_9ROSI</name>
<dbReference type="InterPro" id="IPR052579">
    <property type="entry name" value="Zinc_finger_SWIM"/>
</dbReference>
<dbReference type="Proteomes" id="UP001281410">
    <property type="component" value="Unassembled WGS sequence"/>
</dbReference>
<organism evidence="2 3">
    <name type="scientific">Dipteronia sinensis</name>
    <dbReference type="NCBI Taxonomy" id="43782"/>
    <lineage>
        <taxon>Eukaryota</taxon>
        <taxon>Viridiplantae</taxon>
        <taxon>Streptophyta</taxon>
        <taxon>Embryophyta</taxon>
        <taxon>Tracheophyta</taxon>
        <taxon>Spermatophyta</taxon>
        <taxon>Magnoliopsida</taxon>
        <taxon>eudicotyledons</taxon>
        <taxon>Gunneridae</taxon>
        <taxon>Pentapetalae</taxon>
        <taxon>rosids</taxon>
        <taxon>malvids</taxon>
        <taxon>Sapindales</taxon>
        <taxon>Sapindaceae</taxon>
        <taxon>Hippocastanoideae</taxon>
        <taxon>Acereae</taxon>
        <taxon>Dipteronia</taxon>
    </lineage>
</organism>
<accession>A0AAE0B3P4</accession>
<dbReference type="PANTHER" id="PTHR31569">
    <property type="entry name" value="SWIM-TYPE DOMAIN-CONTAINING PROTEIN"/>
    <property type="match status" value="1"/>
</dbReference>
<evidence type="ECO:0000259" key="1">
    <source>
        <dbReference type="PROSITE" id="PS50802"/>
    </source>
</evidence>
<dbReference type="EMBL" id="JANJYJ010000001">
    <property type="protein sequence ID" value="KAK3229466.1"/>
    <property type="molecule type" value="Genomic_DNA"/>
</dbReference>